<sequence>MNVYVVSLGAGVLVGVIYGLLSVRSPAPPVIALVGLAGILIGEQLVPLAKRLLAGDTPTVSEVKQDCREHMFGQLPQRPARTADAAHSDRTGA</sequence>
<evidence type="ECO:0000313" key="4">
    <source>
        <dbReference type="Proteomes" id="UP000295293"/>
    </source>
</evidence>
<dbReference type="RefSeq" id="WP_133818511.1">
    <property type="nucleotide sequence ID" value="NZ_SNZH01000005.1"/>
</dbReference>
<dbReference type="EMBL" id="SNZH01000005">
    <property type="protein sequence ID" value="TDR45006.1"/>
    <property type="molecule type" value="Genomic_DNA"/>
</dbReference>
<keyword evidence="2" id="KW-0472">Membrane</keyword>
<feature type="region of interest" description="Disordered" evidence="1">
    <location>
        <begin position="74"/>
        <end position="93"/>
    </location>
</feature>
<keyword evidence="4" id="KW-1185">Reference proteome</keyword>
<dbReference type="InterPro" id="IPR020017">
    <property type="entry name" value="XapX_domain"/>
</dbReference>
<dbReference type="Proteomes" id="UP000295293">
    <property type="component" value="Unassembled WGS sequence"/>
</dbReference>
<keyword evidence="2" id="KW-1133">Transmembrane helix</keyword>
<organism evidence="3 4">
    <name type="scientific">Tahibacter aquaticus</name>
    <dbReference type="NCBI Taxonomy" id="520092"/>
    <lineage>
        <taxon>Bacteria</taxon>
        <taxon>Pseudomonadati</taxon>
        <taxon>Pseudomonadota</taxon>
        <taxon>Gammaproteobacteria</taxon>
        <taxon>Lysobacterales</taxon>
        <taxon>Rhodanobacteraceae</taxon>
        <taxon>Tahibacter</taxon>
    </lineage>
</organism>
<dbReference type="Pfam" id="PF07235">
    <property type="entry name" value="DUF1427"/>
    <property type="match status" value="1"/>
</dbReference>
<accession>A0A4V3DML1</accession>
<dbReference type="NCBIfam" id="TIGR03510">
    <property type="entry name" value="XapX"/>
    <property type="match status" value="1"/>
</dbReference>
<dbReference type="AlphaFoldDB" id="A0A4V3DML1"/>
<feature type="compositionally biased region" description="Basic and acidic residues" evidence="1">
    <location>
        <begin position="84"/>
        <end position="93"/>
    </location>
</feature>
<feature type="transmembrane region" description="Helical" evidence="2">
    <location>
        <begin position="30"/>
        <end position="49"/>
    </location>
</feature>
<protein>
    <submittedName>
        <fullName evidence="3">XapX domain-containing protein</fullName>
    </submittedName>
</protein>
<evidence type="ECO:0000256" key="2">
    <source>
        <dbReference type="SAM" id="Phobius"/>
    </source>
</evidence>
<feature type="transmembrane region" description="Helical" evidence="2">
    <location>
        <begin position="6"/>
        <end position="23"/>
    </location>
</feature>
<dbReference type="OrthoDB" id="4302993at2"/>
<reference evidence="3 4" key="1">
    <citation type="submission" date="2019-03" db="EMBL/GenBank/DDBJ databases">
        <title>Genomic Encyclopedia of Type Strains, Phase IV (KMG-IV): sequencing the most valuable type-strain genomes for metagenomic binning, comparative biology and taxonomic classification.</title>
        <authorList>
            <person name="Goeker M."/>
        </authorList>
    </citation>
    <scope>NUCLEOTIDE SEQUENCE [LARGE SCALE GENOMIC DNA]</scope>
    <source>
        <strain evidence="3 4">DSM 21667</strain>
    </source>
</reference>
<evidence type="ECO:0000313" key="3">
    <source>
        <dbReference type="EMBL" id="TDR45006.1"/>
    </source>
</evidence>
<comment type="caution">
    <text evidence="3">The sequence shown here is derived from an EMBL/GenBank/DDBJ whole genome shotgun (WGS) entry which is preliminary data.</text>
</comment>
<dbReference type="InterPro" id="IPR009872">
    <property type="entry name" value="DUF1427"/>
</dbReference>
<name>A0A4V3DML1_9GAMM</name>
<evidence type="ECO:0000256" key="1">
    <source>
        <dbReference type="SAM" id="MobiDB-lite"/>
    </source>
</evidence>
<proteinExistence type="predicted"/>
<keyword evidence="2" id="KW-0812">Transmembrane</keyword>
<gene>
    <name evidence="3" type="ORF">DFR29_105189</name>
</gene>